<keyword evidence="5" id="KW-1185">Reference proteome</keyword>
<proteinExistence type="predicted"/>
<sequence length="649" mass="69173">MRQVLLAAVLSGVFCAISSATSLAGRTLTPVRRAHTLNNRELAYRSIAPKRDIQLDYALSVHHPPAASVSFTAHNGLPILLLEDLDYLFESVLCSENVNNHIPGTMDLRFASADAFEEALDTWTDSGTFIVVTSHPSCNIANERGAWTVMATDGNFSQRSIRLTAVPTSMGNVGRTCHVKYDHSGVEFWDAREVLGLSRRAEQDDTQVFPFEYQSTFGARLPLFPPPNASLVPASVQNALKNVDIQIACLDCGLTSNLSVGVDFEIDLGDTNCTPSPTQNCFALNRAAVNFTVEDIVLSAELELFIGAEYTLSTQFDVLKIPVGPSFKFGTVIEIGAFFGLGVALDLDIPASLNITYGSQLHALTGAFASLDLVDGNGNFDPAVNAGGWDNVSLSQIPFRVNSGELDVISTLALQPFVEVDFTILEVGATARITLDLPEVDVNASLHTTTVNRECNPIGDNDFESFKDAFTVGAGLELDIMASFVVDMGEFIGSDIPNTWNDTFFHHEFPLLPSKGANDTGCFVLNDDPTSTTGTVASGSTSVTGLPASSGTLLAAASAVPSWNIPKIQSYLSASGQLPSNVNYGQMAQATTVPSDIKAAVAKIKTSSSGSKSTPTNKSKSNAAGKTSSAFTCWQSLLLLCLVGSWSVY</sequence>
<dbReference type="Proteomes" id="UP000186601">
    <property type="component" value="Unassembled WGS sequence"/>
</dbReference>
<keyword evidence="1" id="KW-0732">Signal</keyword>
<feature type="domain" description="DUF7223" evidence="3">
    <location>
        <begin position="237"/>
        <end position="484"/>
    </location>
</feature>
<evidence type="ECO:0000259" key="3">
    <source>
        <dbReference type="Pfam" id="PF23865"/>
    </source>
</evidence>
<evidence type="ECO:0000313" key="4">
    <source>
        <dbReference type="EMBL" id="PSS31909.1"/>
    </source>
</evidence>
<protein>
    <submittedName>
        <fullName evidence="4">Uncharacterized protein</fullName>
    </submittedName>
</protein>
<reference evidence="4 5" key="1">
    <citation type="submission" date="2018-02" db="EMBL/GenBank/DDBJ databases">
        <title>Genome sequence of the basidiomycete white-rot fungus Phlebia centrifuga.</title>
        <authorList>
            <person name="Granchi Z."/>
            <person name="Peng M."/>
            <person name="de Vries R.P."/>
            <person name="Hilden K."/>
            <person name="Makela M.R."/>
            <person name="Grigoriev I."/>
            <person name="Riley R."/>
        </authorList>
    </citation>
    <scope>NUCLEOTIDE SEQUENCE [LARGE SCALE GENOMIC DNA]</scope>
    <source>
        <strain evidence="4 5">FBCC195</strain>
    </source>
</reference>
<feature type="signal peptide" evidence="1">
    <location>
        <begin position="1"/>
        <end position="20"/>
    </location>
</feature>
<dbReference type="InterPro" id="IPR054293">
    <property type="entry name" value="DUF7029"/>
</dbReference>
<dbReference type="EMBL" id="MLYV02000215">
    <property type="protein sequence ID" value="PSS31909.1"/>
    <property type="molecule type" value="Genomic_DNA"/>
</dbReference>
<evidence type="ECO:0000313" key="5">
    <source>
        <dbReference type="Proteomes" id="UP000186601"/>
    </source>
</evidence>
<organism evidence="4 5">
    <name type="scientific">Hermanssonia centrifuga</name>
    <dbReference type="NCBI Taxonomy" id="98765"/>
    <lineage>
        <taxon>Eukaryota</taxon>
        <taxon>Fungi</taxon>
        <taxon>Dikarya</taxon>
        <taxon>Basidiomycota</taxon>
        <taxon>Agaricomycotina</taxon>
        <taxon>Agaricomycetes</taxon>
        <taxon>Polyporales</taxon>
        <taxon>Meruliaceae</taxon>
        <taxon>Hermanssonia</taxon>
    </lineage>
</organism>
<comment type="caution">
    <text evidence="4">The sequence shown here is derived from an EMBL/GenBank/DDBJ whole genome shotgun (WGS) entry which is preliminary data.</text>
</comment>
<gene>
    <name evidence="4" type="ORF">PHLCEN_2v2316</name>
</gene>
<dbReference type="InterPro" id="IPR055647">
    <property type="entry name" value="DUF7223"/>
</dbReference>
<dbReference type="Pfam" id="PF22974">
    <property type="entry name" value="DUF7029"/>
    <property type="match status" value="1"/>
</dbReference>
<dbReference type="STRING" id="98765.A0A2R6RPJ3"/>
<evidence type="ECO:0000256" key="1">
    <source>
        <dbReference type="SAM" id="SignalP"/>
    </source>
</evidence>
<accession>A0A2R6RPJ3</accession>
<dbReference type="OrthoDB" id="2793484at2759"/>
<feature type="domain" description="DUF7029" evidence="2">
    <location>
        <begin position="73"/>
        <end position="177"/>
    </location>
</feature>
<dbReference type="Pfam" id="PF23865">
    <property type="entry name" value="DUF7223"/>
    <property type="match status" value="1"/>
</dbReference>
<name>A0A2R6RPJ3_9APHY</name>
<evidence type="ECO:0000259" key="2">
    <source>
        <dbReference type="Pfam" id="PF22974"/>
    </source>
</evidence>
<feature type="chain" id="PRO_5015337098" evidence="1">
    <location>
        <begin position="21"/>
        <end position="649"/>
    </location>
</feature>
<dbReference type="AlphaFoldDB" id="A0A2R6RPJ3"/>